<evidence type="ECO:0000313" key="4">
    <source>
        <dbReference type="WBParaSite" id="HDID_0000107001-mRNA-1"/>
    </source>
</evidence>
<dbReference type="Proteomes" id="UP000274504">
    <property type="component" value="Unassembled WGS sequence"/>
</dbReference>
<dbReference type="Gene3D" id="3.10.20.90">
    <property type="entry name" value="Phosphatidylinositol 3-kinase Catalytic Subunit, Chain A, domain 1"/>
    <property type="match status" value="1"/>
</dbReference>
<keyword evidence="1" id="KW-1133">Transmembrane helix</keyword>
<dbReference type="GO" id="GO:0000122">
    <property type="term" value="P:negative regulation of transcription by RNA polymerase II"/>
    <property type="evidence" value="ECO:0007669"/>
    <property type="project" value="TreeGrafter"/>
</dbReference>
<evidence type="ECO:0000313" key="2">
    <source>
        <dbReference type="EMBL" id="VDL18532.1"/>
    </source>
</evidence>
<keyword evidence="1" id="KW-0812">Transmembrane</keyword>
<dbReference type="PANTHER" id="PTHR10825:SF29">
    <property type="entry name" value="POLYCOMB GROUP RING FINGER PROTEIN 1"/>
    <property type="match status" value="1"/>
</dbReference>
<dbReference type="GO" id="GO:0035102">
    <property type="term" value="C:PRC1 complex"/>
    <property type="evidence" value="ECO:0007669"/>
    <property type="project" value="TreeGrafter"/>
</dbReference>
<dbReference type="GO" id="GO:1990841">
    <property type="term" value="F:promoter-specific chromatin binding"/>
    <property type="evidence" value="ECO:0007669"/>
    <property type="project" value="TreeGrafter"/>
</dbReference>
<dbReference type="STRING" id="6216.A0A0R3S9V5"/>
<protein>
    <submittedName>
        <fullName evidence="4">Apoptosis-resistant E3 ubiquitin protein ligase 1</fullName>
    </submittedName>
</protein>
<reference evidence="2 3" key="2">
    <citation type="submission" date="2018-11" db="EMBL/GenBank/DDBJ databases">
        <authorList>
            <consortium name="Pathogen Informatics"/>
        </authorList>
    </citation>
    <scope>NUCLEOTIDE SEQUENCE [LARGE SCALE GENOMIC DNA]</scope>
</reference>
<accession>A0A0R3S9V5</accession>
<dbReference type="EMBL" id="UYSG01000172">
    <property type="protein sequence ID" value="VDL18532.1"/>
    <property type="molecule type" value="Genomic_DNA"/>
</dbReference>
<dbReference type="AlphaFoldDB" id="A0A0R3S9V5"/>
<dbReference type="OrthoDB" id="1305878at2759"/>
<proteinExistence type="predicted"/>
<name>A0A0R3S9V5_HYMDI</name>
<evidence type="ECO:0000256" key="1">
    <source>
        <dbReference type="SAM" id="Phobius"/>
    </source>
</evidence>
<evidence type="ECO:0000313" key="3">
    <source>
        <dbReference type="Proteomes" id="UP000274504"/>
    </source>
</evidence>
<sequence>MLTISKPSLRTAIHAHFWPGYKLPLFFAVVSLIGILVVLTATLTALLISNRRLKQKHLKKISIGDDHLLHINKNILFISPPESDPESDILFDKNRDVIQPKFRRFTASFLSKITQPFIKEPKEATEAAQIYDSEFVRYPFSQATRKCSSNSNRQISNEKRPMGLNLHVKITFNSIEIPRSAVGRLFVSLRLHRSESSDESISLNIYIKEVNHLPLNQSPGSYFMRPNKYYVSATIKAIGELPYCAIRPDTALQAIVYKLLPKVFEREMSSRRKFYGALPHGDRVLISPEKRGDITLNTYVEKEEERVSLELRFWRDRSSDGPSQSSLLIHPSPIYLLCPPSLTVGHLEKLLRNKFNLSPDAHNIEFFFVSVNCPKGGERFTSDFTISDLVCIYSCTQSWTRVKKNGCSKPVVPEAKPMRLYFSVHPGSAVAAVNGGDEVMANPNSMSVVTSAAAPVANSNAIALSTG</sequence>
<reference evidence="4" key="1">
    <citation type="submission" date="2017-02" db="UniProtKB">
        <authorList>
            <consortium name="WormBaseParasite"/>
        </authorList>
    </citation>
    <scope>IDENTIFICATION</scope>
</reference>
<gene>
    <name evidence="2" type="ORF">HDID_LOCUS1071</name>
</gene>
<organism evidence="4">
    <name type="scientific">Hymenolepis diminuta</name>
    <name type="common">Rat tapeworm</name>
    <dbReference type="NCBI Taxonomy" id="6216"/>
    <lineage>
        <taxon>Eukaryota</taxon>
        <taxon>Metazoa</taxon>
        <taxon>Spiralia</taxon>
        <taxon>Lophotrochozoa</taxon>
        <taxon>Platyhelminthes</taxon>
        <taxon>Cestoda</taxon>
        <taxon>Eucestoda</taxon>
        <taxon>Cyclophyllidea</taxon>
        <taxon>Hymenolepididae</taxon>
        <taxon>Hymenolepis</taxon>
    </lineage>
</organism>
<dbReference type="PANTHER" id="PTHR10825">
    <property type="entry name" value="RING FINGER DOMAIN-CONTAINING, POLYCOMB GROUP COMPONENT"/>
    <property type="match status" value="1"/>
</dbReference>
<dbReference type="WBParaSite" id="HDID_0000107001-mRNA-1">
    <property type="protein sequence ID" value="HDID_0000107001-mRNA-1"/>
    <property type="gene ID" value="HDID_0000107001"/>
</dbReference>
<keyword evidence="1" id="KW-0472">Membrane</keyword>
<feature type="transmembrane region" description="Helical" evidence="1">
    <location>
        <begin position="25"/>
        <end position="48"/>
    </location>
</feature>